<feature type="compositionally biased region" description="Polar residues" evidence="1">
    <location>
        <begin position="91"/>
        <end position="107"/>
    </location>
</feature>
<evidence type="ECO:0000313" key="3">
    <source>
        <dbReference type="Proteomes" id="UP000030750"/>
    </source>
</evidence>
<dbReference type="AlphaFoldDB" id="U6LIT6"/>
<dbReference type="Proteomes" id="UP000030750">
    <property type="component" value="Unassembled WGS sequence"/>
</dbReference>
<sequence>MGIFFRDREEDLADPDLRASRYFLFKNKQTKENKLKIAQKKYGYTLGELHAYKHVMTPPRMPDDMQHANPEMAYAYDQIQKLVATEEYEQQTENHFATKPPQTASRNSATKSASTDATSATAKCHLTQERGGTSGPDTVDESCVKCLGYYLALDRCVRAVSKQDEKNRIYKHTRLHACKPHWIWFNRCIGYRDKQLLKEIHSWEAEHVSSLGTKEREEYLQRLLGTKRYLEYAAARSRDEVDAVRLKREASHIIARLEKLNGRFGSH</sequence>
<dbReference type="VEuPathDB" id="ToxoDB:EBH_0057570"/>
<proteinExistence type="predicted"/>
<gene>
    <name evidence="2" type="ORF">EBH_0057570</name>
</gene>
<dbReference type="OrthoDB" id="372171at2759"/>
<keyword evidence="3" id="KW-1185">Reference proteome</keyword>
<reference evidence="2" key="1">
    <citation type="submission" date="2013-10" db="EMBL/GenBank/DDBJ databases">
        <title>Genomic analysis of the causative agents of coccidiosis in chickens.</title>
        <authorList>
            <person name="Reid A.J."/>
            <person name="Blake D."/>
            <person name="Billington K."/>
            <person name="Browne H."/>
            <person name="Dunn M."/>
            <person name="Hung S."/>
            <person name="Kawahara F."/>
            <person name="Miranda-Saavedra D."/>
            <person name="Mourier T."/>
            <person name="Nagra H."/>
            <person name="Otto T.D."/>
            <person name="Rawlings N."/>
            <person name="Sanchez A."/>
            <person name="Sanders M."/>
            <person name="Subramaniam C."/>
            <person name="Tay Y."/>
            <person name="Dear P."/>
            <person name="Doerig C."/>
            <person name="Gruber A."/>
            <person name="Parkinson J."/>
            <person name="Shirley M."/>
            <person name="Wan K.L."/>
            <person name="Berriman M."/>
            <person name="Tomley F."/>
            <person name="Pain A."/>
        </authorList>
    </citation>
    <scope>NUCLEOTIDE SEQUENCE [LARGE SCALE GENOMIC DNA]</scope>
    <source>
        <strain evidence="2">Houghton</strain>
    </source>
</reference>
<accession>U6LIT6</accession>
<reference evidence="2" key="2">
    <citation type="submission" date="2013-10" db="EMBL/GenBank/DDBJ databases">
        <authorList>
            <person name="Aslett M."/>
        </authorList>
    </citation>
    <scope>NUCLEOTIDE SEQUENCE [LARGE SCALE GENOMIC DNA]</scope>
    <source>
        <strain evidence="2">Houghton</strain>
    </source>
</reference>
<protein>
    <submittedName>
        <fullName evidence="2">Uncharacterized protein</fullName>
    </submittedName>
</protein>
<evidence type="ECO:0000313" key="2">
    <source>
        <dbReference type="EMBL" id="CDJ49163.1"/>
    </source>
</evidence>
<feature type="region of interest" description="Disordered" evidence="1">
    <location>
        <begin position="91"/>
        <end position="120"/>
    </location>
</feature>
<organism evidence="2 3">
    <name type="scientific">Eimeria brunetti</name>
    <dbReference type="NCBI Taxonomy" id="51314"/>
    <lineage>
        <taxon>Eukaryota</taxon>
        <taxon>Sar</taxon>
        <taxon>Alveolata</taxon>
        <taxon>Apicomplexa</taxon>
        <taxon>Conoidasida</taxon>
        <taxon>Coccidia</taxon>
        <taxon>Eucoccidiorida</taxon>
        <taxon>Eimeriorina</taxon>
        <taxon>Eimeriidae</taxon>
        <taxon>Eimeria</taxon>
    </lineage>
</organism>
<feature type="compositionally biased region" description="Low complexity" evidence="1">
    <location>
        <begin position="108"/>
        <end position="120"/>
    </location>
</feature>
<evidence type="ECO:0000256" key="1">
    <source>
        <dbReference type="SAM" id="MobiDB-lite"/>
    </source>
</evidence>
<dbReference type="EMBL" id="HG711508">
    <property type="protein sequence ID" value="CDJ49163.1"/>
    <property type="molecule type" value="Genomic_DNA"/>
</dbReference>
<name>U6LIT6_9EIME</name>